<feature type="non-terminal residue" evidence="11">
    <location>
        <position position="1"/>
    </location>
</feature>
<dbReference type="EMBL" id="JAAZHI010000128">
    <property type="protein sequence ID" value="NLA55821.1"/>
    <property type="molecule type" value="Genomic_DNA"/>
</dbReference>
<dbReference type="AlphaFoldDB" id="A0A7X6PMT4"/>
<evidence type="ECO:0000313" key="11">
    <source>
        <dbReference type="EMBL" id="NLA55821.1"/>
    </source>
</evidence>
<evidence type="ECO:0000256" key="2">
    <source>
        <dbReference type="ARBA" id="ARBA00001974"/>
    </source>
</evidence>
<comment type="pathway">
    <text evidence="3">Carbohydrate metabolism; tricarboxylic acid cycle; oxaloacetate from (S)-malate (quinone route): step 1/1.</text>
</comment>
<dbReference type="GO" id="GO:0006099">
    <property type="term" value="P:tricarboxylic acid cycle"/>
    <property type="evidence" value="ECO:0007669"/>
    <property type="project" value="UniProtKB-UniPathway"/>
</dbReference>
<dbReference type="InterPro" id="IPR006231">
    <property type="entry name" value="MQO"/>
</dbReference>
<protein>
    <recommendedName>
        <fullName evidence="4">malate dehydrogenase (quinone)</fullName>
        <ecNumber evidence="4">1.1.5.4</ecNumber>
    </recommendedName>
    <alternativeName>
        <fullName evidence="10">MQO</fullName>
    </alternativeName>
    <alternativeName>
        <fullName evidence="9">Malate dehydrogenase [quinone]</fullName>
    </alternativeName>
</protein>
<evidence type="ECO:0000313" key="12">
    <source>
        <dbReference type="Proteomes" id="UP000557899"/>
    </source>
</evidence>
<proteinExistence type="predicted"/>
<comment type="caution">
    <text evidence="11">The sequence shown here is derived from an EMBL/GenBank/DDBJ whole genome shotgun (WGS) entry which is preliminary data.</text>
</comment>
<dbReference type="GO" id="GO:0008924">
    <property type="term" value="F:L-malate dehydrogenase (quinone) activity"/>
    <property type="evidence" value="ECO:0007669"/>
    <property type="project" value="UniProtKB-EC"/>
</dbReference>
<gene>
    <name evidence="11" type="ORF">GX859_05920</name>
</gene>
<evidence type="ECO:0000256" key="7">
    <source>
        <dbReference type="ARBA" id="ARBA00022827"/>
    </source>
</evidence>
<dbReference type="Pfam" id="PF06039">
    <property type="entry name" value="Mqo"/>
    <property type="match status" value="1"/>
</dbReference>
<keyword evidence="8" id="KW-0560">Oxidoreductase</keyword>
<evidence type="ECO:0000256" key="3">
    <source>
        <dbReference type="ARBA" id="ARBA00005012"/>
    </source>
</evidence>
<sequence>LEFGTALINSSDGSIAGLLGASPGASIAPAAMLELVERCFGDRMIQWGPKLKEMIPSYGTKLGDDEKMFNELWDYTQKTLKLN</sequence>
<keyword evidence="6" id="KW-0285">Flavoprotein</keyword>
<comment type="catalytic activity">
    <reaction evidence="1">
        <text>(S)-malate + a quinone = a quinol + oxaloacetate</text>
        <dbReference type="Rhea" id="RHEA:46012"/>
        <dbReference type="ChEBI" id="CHEBI:15589"/>
        <dbReference type="ChEBI" id="CHEBI:16452"/>
        <dbReference type="ChEBI" id="CHEBI:24646"/>
        <dbReference type="ChEBI" id="CHEBI:132124"/>
        <dbReference type="EC" id="1.1.5.4"/>
    </reaction>
</comment>
<evidence type="ECO:0000256" key="8">
    <source>
        <dbReference type="ARBA" id="ARBA00023002"/>
    </source>
</evidence>
<evidence type="ECO:0000256" key="1">
    <source>
        <dbReference type="ARBA" id="ARBA00001139"/>
    </source>
</evidence>
<evidence type="ECO:0000256" key="9">
    <source>
        <dbReference type="ARBA" id="ARBA00030660"/>
    </source>
</evidence>
<keyword evidence="7" id="KW-0274">FAD</keyword>
<reference evidence="11 12" key="1">
    <citation type="journal article" date="2020" name="Biotechnol. Biofuels">
        <title>New insights from the biogas microbiome by comprehensive genome-resolved metagenomics of nearly 1600 species originating from multiple anaerobic digesters.</title>
        <authorList>
            <person name="Campanaro S."/>
            <person name="Treu L."/>
            <person name="Rodriguez-R L.M."/>
            <person name="Kovalovszki A."/>
            <person name="Ziels R.M."/>
            <person name="Maus I."/>
            <person name="Zhu X."/>
            <person name="Kougias P.G."/>
            <person name="Basile A."/>
            <person name="Luo G."/>
            <person name="Schluter A."/>
            <person name="Konstantinidis K.T."/>
            <person name="Angelidaki I."/>
        </authorList>
    </citation>
    <scope>NUCLEOTIDE SEQUENCE [LARGE SCALE GENOMIC DNA]</scope>
    <source>
        <strain evidence="11">AS15tlH2ME_198</strain>
    </source>
</reference>
<comment type="cofactor">
    <cofactor evidence="2">
        <name>FAD</name>
        <dbReference type="ChEBI" id="CHEBI:57692"/>
    </cofactor>
</comment>
<accession>A0A7X6PMT4</accession>
<evidence type="ECO:0000256" key="4">
    <source>
        <dbReference type="ARBA" id="ARBA00013026"/>
    </source>
</evidence>
<dbReference type="UniPathway" id="UPA00223">
    <property type="reaction ID" value="UER01008"/>
</dbReference>
<evidence type="ECO:0000256" key="6">
    <source>
        <dbReference type="ARBA" id="ARBA00022630"/>
    </source>
</evidence>
<organism evidence="11 12">
    <name type="scientific">Corynebacterium humireducens</name>
    <dbReference type="NCBI Taxonomy" id="1223514"/>
    <lineage>
        <taxon>Bacteria</taxon>
        <taxon>Bacillati</taxon>
        <taxon>Actinomycetota</taxon>
        <taxon>Actinomycetes</taxon>
        <taxon>Mycobacteriales</taxon>
        <taxon>Corynebacteriaceae</taxon>
        <taxon>Corynebacterium</taxon>
    </lineage>
</organism>
<dbReference type="Proteomes" id="UP000557899">
    <property type="component" value="Unassembled WGS sequence"/>
</dbReference>
<dbReference type="EC" id="1.1.5.4" evidence="4"/>
<name>A0A7X6PMT4_9CORY</name>
<keyword evidence="5" id="KW-0816">Tricarboxylic acid cycle</keyword>
<evidence type="ECO:0000256" key="5">
    <source>
        <dbReference type="ARBA" id="ARBA00022532"/>
    </source>
</evidence>
<evidence type="ECO:0000256" key="10">
    <source>
        <dbReference type="ARBA" id="ARBA00031550"/>
    </source>
</evidence>